<protein>
    <recommendedName>
        <fullName evidence="2">Chalcone/stilbene synthase C-terminal domain-containing protein</fullName>
    </recommendedName>
</protein>
<feature type="region of interest" description="Disordered" evidence="1">
    <location>
        <begin position="19"/>
        <end position="51"/>
    </location>
</feature>
<comment type="caution">
    <text evidence="3">The sequence shown here is derived from an EMBL/GenBank/DDBJ whole genome shotgun (WGS) entry which is preliminary data.</text>
</comment>
<evidence type="ECO:0000259" key="2">
    <source>
        <dbReference type="Pfam" id="PF02797"/>
    </source>
</evidence>
<reference evidence="3 4" key="1">
    <citation type="submission" date="2022-03" db="EMBL/GenBank/DDBJ databases">
        <authorList>
            <person name="Macdonald S."/>
            <person name="Ahmed S."/>
            <person name="Newling K."/>
        </authorList>
    </citation>
    <scope>NUCLEOTIDE SEQUENCE [LARGE SCALE GENOMIC DNA]</scope>
</reference>
<dbReference type="EMBL" id="CAKOAT010486265">
    <property type="protein sequence ID" value="CAH8380202.1"/>
    <property type="molecule type" value="Genomic_DNA"/>
</dbReference>
<feature type="compositionally biased region" description="Polar residues" evidence="1">
    <location>
        <begin position="29"/>
        <end position="40"/>
    </location>
</feature>
<accession>A0ABC8LAP3</accession>
<evidence type="ECO:0000313" key="3">
    <source>
        <dbReference type="EMBL" id="CAH8380202.1"/>
    </source>
</evidence>
<keyword evidence="4" id="KW-1185">Reference proteome</keyword>
<dbReference type="Pfam" id="PF02797">
    <property type="entry name" value="Chal_sti_synt_C"/>
    <property type="match status" value="1"/>
</dbReference>
<dbReference type="AlphaFoldDB" id="A0ABC8LAP3"/>
<dbReference type="Gene3D" id="3.40.47.10">
    <property type="match status" value="1"/>
</dbReference>
<organism evidence="3 4">
    <name type="scientific">Eruca vesicaria subsp. sativa</name>
    <name type="common">Garden rocket</name>
    <name type="synonym">Eruca sativa</name>
    <dbReference type="NCBI Taxonomy" id="29727"/>
    <lineage>
        <taxon>Eukaryota</taxon>
        <taxon>Viridiplantae</taxon>
        <taxon>Streptophyta</taxon>
        <taxon>Embryophyta</taxon>
        <taxon>Tracheophyta</taxon>
        <taxon>Spermatophyta</taxon>
        <taxon>Magnoliopsida</taxon>
        <taxon>eudicotyledons</taxon>
        <taxon>Gunneridae</taxon>
        <taxon>Pentapetalae</taxon>
        <taxon>rosids</taxon>
        <taxon>malvids</taxon>
        <taxon>Brassicales</taxon>
        <taxon>Brassicaceae</taxon>
        <taxon>Brassiceae</taxon>
        <taxon>Eruca</taxon>
    </lineage>
</organism>
<proteinExistence type="predicted"/>
<dbReference type="InterPro" id="IPR012328">
    <property type="entry name" value="Chalcone/stilbene_synt_C"/>
</dbReference>
<gene>
    <name evidence="3" type="ORF">ERUC_LOCUS33120</name>
</gene>
<dbReference type="InterPro" id="IPR016039">
    <property type="entry name" value="Thiolase-like"/>
</dbReference>
<name>A0ABC8LAP3_ERUVS</name>
<sequence>MFTCLLRLDRLGLEIESESKCGPTGDSMDMSQNESMTANDATVKRQGTKGKKFTLSRELPQIIEDNVESFCKKLIGKAGLTPKDYNQTMTSHLEPNGKEA</sequence>
<dbReference type="Proteomes" id="UP001642260">
    <property type="component" value="Unassembled WGS sequence"/>
</dbReference>
<feature type="domain" description="Chalcone/stilbene synthase C-terminal" evidence="2">
    <location>
        <begin position="47"/>
        <end position="88"/>
    </location>
</feature>
<evidence type="ECO:0000256" key="1">
    <source>
        <dbReference type="SAM" id="MobiDB-lite"/>
    </source>
</evidence>
<evidence type="ECO:0000313" key="4">
    <source>
        <dbReference type="Proteomes" id="UP001642260"/>
    </source>
</evidence>